<dbReference type="STRING" id="1702221.AALO17_18530"/>
<keyword evidence="2" id="KW-1185">Reference proteome</keyword>
<protein>
    <submittedName>
        <fullName evidence="1">Uncharacterized protein</fullName>
    </submittedName>
</protein>
<sequence length="37" mass="4078">MNKEERYQKISEEIVKAVGGMDNIADPLTVQPVCALS</sequence>
<reference evidence="1 2" key="1">
    <citation type="journal article" date="2016" name="Gut Pathog.">
        <title>Whole genome sequencing of "Faecalibaculum rodentium" ALO17, isolated from C57BL/6J laboratory mouse feces.</title>
        <authorList>
            <person name="Lim S."/>
            <person name="Chang D.H."/>
            <person name="Ahn S."/>
            <person name="Kim B.C."/>
        </authorList>
    </citation>
    <scope>NUCLEOTIDE SEQUENCE [LARGE SCALE GENOMIC DNA]</scope>
    <source>
        <strain evidence="1 2">Alo17</strain>
    </source>
</reference>
<dbReference type="EMBL" id="CP011391">
    <property type="protein sequence ID" value="AMK54987.1"/>
    <property type="molecule type" value="Genomic_DNA"/>
</dbReference>
<name>A0A140DWG0_9FIRM</name>
<organism evidence="1 2">
    <name type="scientific">Faecalibaculum rodentium</name>
    <dbReference type="NCBI Taxonomy" id="1702221"/>
    <lineage>
        <taxon>Bacteria</taxon>
        <taxon>Bacillati</taxon>
        <taxon>Bacillota</taxon>
        <taxon>Erysipelotrichia</taxon>
        <taxon>Erysipelotrichales</taxon>
        <taxon>Erysipelotrichaceae</taxon>
        <taxon>Faecalibaculum</taxon>
    </lineage>
</organism>
<dbReference type="Proteomes" id="UP000069771">
    <property type="component" value="Chromosome"/>
</dbReference>
<evidence type="ECO:0000313" key="1">
    <source>
        <dbReference type="EMBL" id="AMK54987.1"/>
    </source>
</evidence>
<proteinExistence type="predicted"/>
<accession>A0A140DWG0</accession>
<gene>
    <name evidence="1" type="ORF">AALO17_18530</name>
</gene>
<evidence type="ECO:0000313" key="2">
    <source>
        <dbReference type="Proteomes" id="UP000069771"/>
    </source>
</evidence>
<dbReference type="AlphaFoldDB" id="A0A140DWG0"/>
<dbReference type="KEGG" id="fro:AALO17_18530"/>